<evidence type="ECO:0000256" key="6">
    <source>
        <dbReference type="RuleBase" id="RU004057"/>
    </source>
</evidence>
<comment type="similarity">
    <text evidence="6">Belongs to the exbB/tolQ family.</text>
</comment>
<dbReference type="AlphaFoldDB" id="A0AAW9R7G6"/>
<feature type="transmembrane region" description="Helical" evidence="8">
    <location>
        <begin position="423"/>
        <end position="448"/>
    </location>
</feature>
<evidence type="ECO:0000256" key="4">
    <source>
        <dbReference type="ARBA" id="ARBA00022989"/>
    </source>
</evidence>
<evidence type="ECO:0000256" key="2">
    <source>
        <dbReference type="ARBA" id="ARBA00022475"/>
    </source>
</evidence>
<evidence type="ECO:0000313" key="11">
    <source>
        <dbReference type="EMBL" id="MEJ8568424.1"/>
    </source>
</evidence>
<evidence type="ECO:0000256" key="3">
    <source>
        <dbReference type="ARBA" id="ARBA00022692"/>
    </source>
</evidence>
<evidence type="ECO:0000256" key="1">
    <source>
        <dbReference type="ARBA" id="ARBA00004651"/>
    </source>
</evidence>
<proteinExistence type="inferred from homology"/>
<feature type="signal peptide" evidence="9">
    <location>
        <begin position="1"/>
        <end position="28"/>
    </location>
</feature>
<evidence type="ECO:0000256" key="5">
    <source>
        <dbReference type="ARBA" id="ARBA00023136"/>
    </source>
</evidence>
<dbReference type="InterPro" id="IPR050790">
    <property type="entry name" value="ExbB/TolQ_transport"/>
</dbReference>
<gene>
    <name evidence="11" type="ORF">V3330_12380</name>
</gene>
<keyword evidence="7" id="KW-0175">Coiled coil</keyword>
<sequence>MNGNPLARIRPRLLPAAILMMVSFQALAQDGGPASKPAAVAAPPVPQTNPLKSRNELQAAYQKEYAFLEAQLRELRQRQEEFNAVAAEDEARKEALIDRLEGEYIALQSRGERINDLLADAERQVATVEENRSTLEATFLQADSTLEPYGIQPVAGGTNRSSSDSEKIDTLLTGTLDLLENIGKRRQVTGSFFLADGTEVTGTIVHIGNIAAYGIAGQQGGALVPAGDGQLKVWGPSDPDTARALAAGHDPDTLNIFVYESTRKAIEEQAGKTLLGVINSGGSIAWMIVGLGALAAVLILLRMSFLRSASASTGRVEKEVGTLVRQGSLEDALQACKRLKGSTARVVASAVRNLERDRAHIEDIVSEQILHESAHLNRFGAFIMVIAAVAPLLGLLGTVTGMISTFDIITEFGTGDPKLLSSGISIALVTTEVGLAVAIPALIFGNLLSGWAESIKDNMEKAALHVMNLYLERPAAPTAAGA</sequence>
<dbReference type="PANTHER" id="PTHR30625:SF11">
    <property type="entry name" value="MOTA_TOLQ_EXBB PROTON CHANNEL DOMAIN-CONTAINING PROTEIN"/>
    <property type="match status" value="1"/>
</dbReference>
<dbReference type="Pfam" id="PF01618">
    <property type="entry name" value="MotA_ExbB"/>
    <property type="match status" value="1"/>
</dbReference>
<evidence type="ECO:0000313" key="12">
    <source>
        <dbReference type="Proteomes" id="UP001359886"/>
    </source>
</evidence>
<feature type="coiled-coil region" evidence="7">
    <location>
        <begin position="58"/>
        <end position="138"/>
    </location>
</feature>
<comment type="caution">
    <text evidence="11">The sequence shown here is derived from an EMBL/GenBank/DDBJ whole genome shotgun (WGS) entry which is preliminary data.</text>
</comment>
<dbReference type="EMBL" id="JAZHOG010000008">
    <property type="protein sequence ID" value="MEJ8568424.1"/>
    <property type="molecule type" value="Genomic_DNA"/>
</dbReference>
<dbReference type="GO" id="GO:0017038">
    <property type="term" value="P:protein import"/>
    <property type="evidence" value="ECO:0007669"/>
    <property type="project" value="TreeGrafter"/>
</dbReference>
<feature type="domain" description="MotA/TolQ/ExbB proton channel" evidence="10">
    <location>
        <begin position="343"/>
        <end position="460"/>
    </location>
</feature>
<keyword evidence="2" id="KW-1003">Cell membrane</keyword>
<feature type="transmembrane region" description="Helical" evidence="8">
    <location>
        <begin position="284"/>
        <end position="305"/>
    </location>
</feature>
<keyword evidence="6" id="KW-0653">Protein transport</keyword>
<name>A0AAW9R7G6_9GAMM</name>
<protein>
    <submittedName>
        <fullName evidence="11">MotA/TolQ/ExbB proton channel family protein</fullName>
    </submittedName>
</protein>
<evidence type="ECO:0000256" key="7">
    <source>
        <dbReference type="SAM" id="Coils"/>
    </source>
</evidence>
<accession>A0AAW9R7G6</accession>
<dbReference type="Proteomes" id="UP001359886">
    <property type="component" value="Unassembled WGS sequence"/>
</dbReference>
<evidence type="ECO:0000256" key="9">
    <source>
        <dbReference type="SAM" id="SignalP"/>
    </source>
</evidence>
<keyword evidence="3 8" id="KW-0812">Transmembrane</keyword>
<dbReference type="GO" id="GO:0005886">
    <property type="term" value="C:plasma membrane"/>
    <property type="evidence" value="ECO:0007669"/>
    <property type="project" value="UniProtKB-SubCell"/>
</dbReference>
<comment type="subcellular location">
    <subcellularLocation>
        <location evidence="1">Cell membrane</location>
        <topology evidence="1">Multi-pass membrane protein</topology>
    </subcellularLocation>
    <subcellularLocation>
        <location evidence="6">Membrane</location>
        <topology evidence="6">Multi-pass membrane protein</topology>
    </subcellularLocation>
</comment>
<reference evidence="11 12" key="1">
    <citation type="submission" date="2024-02" db="EMBL/GenBank/DDBJ databases">
        <title>A novel Wenzhouxiangellaceae bacterium, isolated from coastal sediments.</title>
        <authorList>
            <person name="Du Z.-J."/>
            <person name="Ye Y.-Q."/>
            <person name="Zhang X.-Y."/>
        </authorList>
    </citation>
    <scope>NUCLEOTIDE SEQUENCE [LARGE SCALE GENOMIC DNA]</scope>
    <source>
        <strain evidence="11 12">CH-27</strain>
    </source>
</reference>
<evidence type="ECO:0000259" key="10">
    <source>
        <dbReference type="Pfam" id="PF01618"/>
    </source>
</evidence>
<keyword evidence="5 8" id="KW-0472">Membrane</keyword>
<dbReference type="RefSeq" id="WP_354695748.1">
    <property type="nucleotide sequence ID" value="NZ_JAZHOG010000008.1"/>
</dbReference>
<keyword evidence="9" id="KW-0732">Signal</keyword>
<feature type="transmembrane region" description="Helical" evidence="8">
    <location>
        <begin position="379"/>
        <end position="403"/>
    </location>
</feature>
<organism evidence="11 12">
    <name type="scientific">Elongatibacter sediminis</name>
    <dbReference type="NCBI Taxonomy" id="3119006"/>
    <lineage>
        <taxon>Bacteria</taxon>
        <taxon>Pseudomonadati</taxon>
        <taxon>Pseudomonadota</taxon>
        <taxon>Gammaproteobacteria</taxon>
        <taxon>Chromatiales</taxon>
        <taxon>Wenzhouxiangellaceae</taxon>
        <taxon>Elongatibacter</taxon>
    </lineage>
</organism>
<evidence type="ECO:0000256" key="8">
    <source>
        <dbReference type="SAM" id="Phobius"/>
    </source>
</evidence>
<keyword evidence="12" id="KW-1185">Reference proteome</keyword>
<feature type="chain" id="PRO_5043499877" evidence="9">
    <location>
        <begin position="29"/>
        <end position="482"/>
    </location>
</feature>
<dbReference type="InterPro" id="IPR002898">
    <property type="entry name" value="MotA_ExbB_proton_chnl"/>
</dbReference>
<keyword evidence="6" id="KW-0813">Transport</keyword>
<keyword evidence="4 8" id="KW-1133">Transmembrane helix</keyword>
<dbReference type="PANTHER" id="PTHR30625">
    <property type="entry name" value="PROTEIN TOLQ"/>
    <property type="match status" value="1"/>
</dbReference>